<organism evidence="6 7">
    <name type="scientific">Salinibacter ruber (strain M8)</name>
    <dbReference type="NCBI Taxonomy" id="761659"/>
    <lineage>
        <taxon>Bacteria</taxon>
        <taxon>Pseudomonadati</taxon>
        <taxon>Rhodothermota</taxon>
        <taxon>Rhodothermia</taxon>
        <taxon>Rhodothermales</taxon>
        <taxon>Salinibacteraceae</taxon>
        <taxon>Salinibacter</taxon>
    </lineage>
</organism>
<feature type="modified residue" description="N6-(pyridoxal phosphate)lysine" evidence="4">
    <location>
        <position position="244"/>
    </location>
</feature>
<evidence type="ECO:0000313" key="6">
    <source>
        <dbReference type="EMBL" id="CBH25504.1"/>
    </source>
</evidence>
<dbReference type="GO" id="GO:0019343">
    <property type="term" value="P:cysteine biosynthetic process via cystathionine"/>
    <property type="evidence" value="ECO:0007669"/>
    <property type="project" value="TreeGrafter"/>
</dbReference>
<dbReference type="Pfam" id="PF01053">
    <property type="entry name" value="Cys_Met_Meta_PP"/>
    <property type="match status" value="1"/>
</dbReference>
<dbReference type="PIRSF" id="PIRSF001434">
    <property type="entry name" value="CGS"/>
    <property type="match status" value="1"/>
</dbReference>
<sequence length="430" mass="46185">MLFAGPSPGAAPEVPSRRVAHVSFSFECTFSLMPDSSLHDDAVLEAPEADGFGTRAVHAGQQPDPSTGAVMTPIYQTSTYAQAAPGEHKGHEYSRVSNPTRTALEGNLASLEGAEHGIAFSSGVAGIDAIVKSLRPGDHVVATDDLYGGTYRLLREVFEPLNIQTSFVDMSDPDAVTDAFTENTALLWVETPTNPLMRLVDIEALAERAHAHDITVAVDNTFATPYLQQPLAHGADLVLHSATKYLGGHSDLILGAVCTNSDEWAEKLRFQIKSTGAAPGPMDCFLTLRGTKTLHLRMEQHCSSARRLAQMLNAHDKVGHVRYPGLPSHPGHALAQKQMSGYGGMISFELADDEMDKALAVLDAAEVFTLAESLGGVESLIEHPASMTHASIPAEEREKIGLTDSLIRLSVGVESFEDLRDDLDRALSRV</sequence>
<reference evidence="7" key="2">
    <citation type="submission" date="2010-04" db="EMBL/GenBank/DDBJ databases">
        <title>Genome sequence of Salinibacter ruber M8.</title>
        <authorList>
            <consortium name="Genoscope"/>
        </authorList>
    </citation>
    <scope>NUCLEOTIDE SEQUENCE [LARGE SCALE GENOMIC DNA]</scope>
    <source>
        <strain evidence="7">M8</strain>
    </source>
</reference>
<dbReference type="Gene3D" id="3.40.640.10">
    <property type="entry name" value="Type I PLP-dependent aspartate aminotransferase-like (Major domain)"/>
    <property type="match status" value="1"/>
</dbReference>
<evidence type="ECO:0000313" key="7">
    <source>
        <dbReference type="Proteomes" id="UP000000933"/>
    </source>
</evidence>
<dbReference type="GO" id="GO:0004123">
    <property type="term" value="F:cystathionine gamma-lyase activity"/>
    <property type="evidence" value="ECO:0007669"/>
    <property type="project" value="TreeGrafter"/>
</dbReference>
<comment type="similarity">
    <text evidence="2 5">Belongs to the trans-sulfuration enzymes family.</text>
</comment>
<dbReference type="FunFam" id="3.90.1150.10:FF:000008">
    <property type="entry name" value="Cystathionine gamma-synthase"/>
    <property type="match status" value="1"/>
</dbReference>
<reference evidence="6 7" key="1">
    <citation type="journal article" date="2010" name="ISME J.">
        <title>Fine-scale evolution: genomic, phenotypic and ecological differentiation in two coexisting Salinibacter ruber strains.</title>
        <authorList>
            <person name="Pena A."/>
            <person name="Teeling H."/>
            <person name="Huerta-Cepas J."/>
            <person name="Santos F."/>
            <person name="Yarza P."/>
            <person name="Brito-Echeverria J."/>
            <person name="Lucio M."/>
            <person name="Schmitt-Kopplin P."/>
            <person name="Meseguer I."/>
            <person name="Schenowitz C."/>
            <person name="Dossat C."/>
            <person name="Barbe V."/>
            <person name="Dopazo J."/>
            <person name="Rossello-Mora R."/>
            <person name="Schuler M."/>
            <person name="Glockner F.O."/>
            <person name="Amann R."/>
            <person name="Gabaldon T."/>
            <person name="Anton J."/>
        </authorList>
    </citation>
    <scope>NUCLEOTIDE SEQUENCE [LARGE SCALE GENOMIC DNA]</scope>
    <source>
        <strain evidence="6 7">M8</strain>
    </source>
</reference>
<dbReference type="SUPFAM" id="SSF53383">
    <property type="entry name" value="PLP-dependent transferases"/>
    <property type="match status" value="1"/>
</dbReference>
<accession>D5HBU9</accession>
<dbReference type="GO" id="GO:0030170">
    <property type="term" value="F:pyridoxal phosphate binding"/>
    <property type="evidence" value="ECO:0007669"/>
    <property type="project" value="InterPro"/>
</dbReference>
<dbReference type="AlphaFoldDB" id="D5HBU9"/>
<dbReference type="InterPro" id="IPR000277">
    <property type="entry name" value="Cys/Met-Metab_PyrdxlP-dep_enz"/>
</dbReference>
<dbReference type="HOGENOM" id="CLU_018986_2_0_10"/>
<evidence type="ECO:0000256" key="5">
    <source>
        <dbReference type="RuleBase" id="RU362118"/>
    </source>
</evidence>
<evidence type="ECO:0000256" key="4">
    <source>
        <dbReference type="PIRSR" id="PIRSR001434-2"/>
    </source>
</evidence>
<dbReference type="GO" id="GO:0005737">
    <property type="term" value="C:cytoplasm"/>
    <property type="evidence" value="ECO:0007669"/>
    <property type="project" value="TreeGrafter"/>
</dbReference>
<protein>
    <submittedName>
        <fullName evidence="6">Cysteine desulfurase</fullName>
        <ecNumber evidence="6">4.4.1.1</ecNumber>
    </submittedName>
</protein>
<gene>
    <name evidence="6" type="primary">sufS</name>
    <name evidence="6" type="ordered locus">SRM_02583</name>
</gene>
<evidence type="ECO:0000256" key="3">
    <source>
        <dbReference type="ARBA" id="ARBA00022898"/>
    </source>
</evidence>
<dbReference type="KEGG" id="srm:SRM_02583"/>
<name>D5HBU9_SALRM</name>
<dbReference type="FunFam" id="3.40.640.10:FF:000009">
    <property type="entry name" value="Cystathionine gamma-synthase homolog"/>
    <property type="match status" value="1"/>
</dbReference>
<dbReference type="EMBL" id="FP565814">
    <property type="protein sequence ID" value="CBH25504.1"/>
    <property type="molecule type" value="Genomic_DNA"/>
</dbReference>
<dbReference type="PANTHER" id="PTHR11808:SF15">
    <property type="entry name" value="CYSTATHIONINE GAMMA-LYASE"/>
    <property type="match status" value="1"/>
</dbReference>
<comment type="cofactor">
    <cofactor evidence="1 5">
        <name>pyridoxal 5'-phosphate</name>
        <dbReference type="ChEBI" id="CHEBI:597326"/>
    </cofactor>
</comment>
<evidence type="ECO:0000256" key="2">
    <source>
        <dbReference type="ARBA" id="ARBA00009077"/>
    </source>
</evidence>
<dbReference type="CDD" id="cd00614">
    <property type="entry name" value="CGS_like"/>
    <property type="match status" value="1"/>
</dbReference>
<dbReference type="PATRIC" id="fig|761659.10.peg.2818"/>
<dbReference type="Gene3D" id="3.90.1150.10">
    <property type="entry name" value="Aspartate Aminotransferase, domain 1"/>
    <property type="match status" value="1"/>
</dbReference>
<dbReference type="GO" id="GO:0019346">
    <property type="term" value="P:transsulfuration"/>
    <property type="evidence" value="ECO:0007669"/>
    <property type="project" value="InterPro"/>
</dbReference>
<dbReference type="Proteomes" id="UP000000933">
    <property type="component" value="Chromosome"/>
</dbReference>
<proteinExistence type="inferred from homology"/>
<dbReference type="InterPro" id="IPR054542">
    <property type="entry name" value="Cys_met_metab_PP"/>
</dbReference>
<dbReference type="EC" id="4.4.1.1" evidence="6"/>
<keyword evidence="3 4" id="KW-0663">Pyridoxal phosphate</keyword>
<dbReference type="PANTHER" id="PTHR11808">
    <property type="entry name" value="TRANS-SULFURATION ENZYME FAMILY MEMBER"/>
    <property type="match status" value="1"/>
</dbReference>
<dbReference type="PROSITE" id="PS00868">
    <property type="entry name" value="CYS_MET_METAB_PP"/>
    <property type="match status" value="1"/>
</dbReference>
<dbReference type="InterPro" id="IPR015424">
    <property type="entry name" value="PyrdxlP-dep_Trfase"/>
</dbReference>
<evidence type="ECO:0000256" key="1">
    <source>
        <dbReference type="ARBA" id="ARBA00001933"/>
    </source>
</evidence>
<dbReference type="InterPro" id="IPR015422">
    <property type="entry name" value="PyrdxlP-dep_Trfase_small"/>
</dbReference>
<keyword evidence="6" id="KW-0456">Lyase</keyword>
<dbReference type="NCBIfam" id="NF005871">
    <property type="entry name" value="PRK07811.1"/>
    <property type="match status" value="1"/>
</dbReference>
<dbReference type="InterPro" id="IPR015421">
    <property type="entry name" value="PyrdxlP-dep_Trfase_major"/>
</dbReference>
<dbReference type="GO" id="GO:0003962">
    <property type="term" value="F:cystathionine gamma-synthase activity"/>
    <property type="evidence" value="ECO:0007669"/>
    <property type="project" value="TreeGrafter"/>
</dbReference>